<dbReference type="SUPFAM" id="SSF50978">
    <property type="entry name" value="WD40 repeat-like"/>
    <property type="match status" value="3"/>
</dbReference>
<dbReference type="InterPro" id="IPR027417">
    <property type="entry name" value="P-loop_NTPase"/>
</dbReference>
<sequence>MKVQTRFNKKYSQIFELNKERLLGGGVACSKGVVNSNKHIVEKQSKQESVSQVSQEFLNVFQQILNQKHLADVINCSKQDTEIAFIFEKIFIDLNTQILADIENYRVFIIEILNILLKYVIMIIQNSSSKQTDFDELDKKFNQLKQQIQVISTDRSCTDIISLIQFIQMFIQQRIRLDDINQQQQIKIQQFVGEVVKWNYKVKNQQQSSNINLVSQLRSIVDGGISLYDSIKTITDVGPERNAQPQDERKISDSFRLVMTSQITKMEQNLLRIWFKMIELFDKKKEIKFEDQIEFYIDRFIELKQQADVNELILYILTQINFYFECGFHEQEIKYKFNFNAALEKKIPITNSKMREFINILQFQPKQKNISEQEQKFFIFSQTDPTFRFLISQILMKYRVVAEKVKEKKEAEKYQNHLFYLYVTERNPLVQVSFFNSDSFKEYASRYLKENQMISRRMIEIQDQRKSDLIQFGVHLNTYKSLEEQIEDENSFQEIFELKQIEQLQVELRQKYFKNMVHNNELLFEIKELYIDQSFQFLFGKQLFFMEGDLSAQKQNPKEQDQVFQKIVNCFLKQQKISNQKINDNTLIKNHILAIVGEGGTGKTMLLKKIENKLIQQMNQQNGDLNCDYIPIFVSFSQLDFQKPSLESYLISQGMGNSLIQIIKASKKYKVLLLDGFDQYQGQFFRIYQQLNLNQWKNLLIIVTCRNDQLQEKDFTKYFSIDCEYGGIDRDLFTCIELKKLNRKQIIDYCQVYYQLNCNSDVQSQQLLKYTQDIIHSNRFIEKQIKNPGNLFLFARLVELLEDKNQIEEIKQLKSKNILIEELFFQKLFLREAKKIYKDIGICQYSELIIQMIKSSFFEYYQSISIKMLTNKGKVLNYLQGNKLLIDYYLSEDLQELLTVEQQEEVYQKICGYFNPDIMTNLNNTLCQIKSKNTYSNDFKRVAIQQEKNANQTTAIAGLNNQQMQLAQTMNGQSSFAVSKASSFEVSQLALQKNPVLYNQLTQLESAIEFRTKHLFEYFAARAMRYDFDCNIEKTYLLGAEKICKFGINQQLLYRPTDYRSEKQILIKFFKLIKNFIDSSKFLDSYCQDEALQQNRYIQFIKRAKTLKKSMHSQLDIGSSNLLTAIFMSNFQFPFLDLTYCSFTKVYIPERKNRNINFNKSNLNQAYLLGSNLNFEGASTTGALFNLFQEEYNLRDTLTFLEIDWSEDNQFFSISQTGCMNCFKFRENGIQLMKSNKVGIMNYNKCQRQNDIFNFTQDNFLFQVSEKYLDIIKTHKFEFKIKAISQSYDNKILAILENNDLYLGDIYEGFGKLKNLSGYPAYISQNGFQFIMANQGSQELQLFDILNVYNDIKQSEIFNLPSKLISSINTKNNRYIVFNLEDNQSQIRSANNKFKLIQTFPRHILQIESSDNSEKIAFIQEKSQCQIFSLELGSFVLIKTIELNTVDILYSMSFSLDNKYFSIALNQSVLKVFNLNENVKLQFSKEENKSINQIGFSKDVTHLATLSKNNSCLFYKIDENDPNEFQQVWKLSQMNDQVEKIAFCQANQKFVISYSNGMIGLYVIQDQIEFHSTVEAHFQSIEQMVFSHDGKYLAVSFGNTLKLFDVSKKIQFHSEIDIQDESKEVRITSIDFSYCNRYLAVAFDNNSFNIYTFINKKPLEFKQNFVIQQANSITQILFSSDGKYILTSCQNFCFIWDFDQNIQLFQKLQIEKDIKINQMLISYDSNYLITLTSDNVCTVWNIFEQFRVIKEIFNQTQVNYISISSDSKYLAFAYNDGFFKILRTGLEYYEAQSLIKTQKQKVLVSAFSTDGKYLATGSSDSKCKIWLVQKGFEYYLTLKGHLDSISSLAFSNNNEFLASGSDDNTIKVWNVSKDFELQLTIENQENKNITQVLFTVDNKFLISNSNNNICNIWSVQSNFEFVQKIQFHSQTITSMAVSYDKKFLATTSKDKTCKIWDIQSQFKLMKALQNHSDEVISCAFSDDGKYLATSSSDKTIIIWSVDNNFDQIQKISTESIVLKLFFNSDSTYLIANTDIMQIFVWKLEPDFKLINKFKCSDNKIVSFQLSKDSKYLLTSSDDQIPCKIWQAQQAFKILSLIPKNQSLFISENKQYILSQNPEQKEYYEIFNITNGCKQMGSYKEELFYQEFQNNFIKIDDIYKFLLDQEVFQHYYSLN</sequence>
<dbReference type="Pfam" id="PF05729">
    <property type="entry name" value="NACHT"/>
    <property type="match status" value="1"/>
</dbReference>
<dbReference type="OrthoDB" id="6252103at2759"/>
<evidence type="ECO:0000259" key="4">
    <source>
        <dbReference type="SMART" id="SM00382"/>
    </source>
</evidence>
<keyword evidence="2" id="KW-0677">Repeat</keyword>
<feature type="repeat" description="WD" evidence="3">
    <location>
        <begin position="1838"/>
        <end position="1879"/>
    </location>
</feature>
<dbReference type="STRING" id="312017.I7MEY7"/>
<evidence type="ECO:0000256" key="3">
    <source>
        <dbReference type="PROSITE-ProRule" id="PRU00221"/>
    </source>
</evidence>
<dbReference type="InterPro" id="IPR001680">
    <property type="entry name" value="WD40_rpt"/>
</dbReference>
<dbReference type="HOGENOM" id="CLU_000947_0_0_1"/>
<dbReference type="PROSITE" id="PS50294">
    <property type="entry name" value="WD_REPEATS_REGION"/>
    <property type="match status" value="4"/>
</dbReference>
<keyword evidence="6" id="KW-1185">Reference proteome</keyword>
<dbReference type="PRINTS" id="PR00320">
    <property type="entry name" value="GPROTEINBRPT"/>
</dbReference>
<dbReference type="PROSITE" id="PS50082">
    <property type="entry name" value="WD_REPEATS_2"/>
    <property type="match status" value="4"/>
</dbReference>
<dbReference type="SMART" id="SM00320">
    <property type="entry name" value="WD40"/>
    <property type="match status" value="16"/>
</dbReference>
<dbReference type="PROSITE" id="PS00678">
    <property type="entry name" value="WD_REPEATS_1"/>
    <property type="match status" value="2"/>
</dbReference>
<dbReference type="eggNOG" id="KOG0266">
    <property type="taxonomic scope" value="Eukaryota"/>
</dbReference>
<feature type="repeat" description="WD" evidence="3">
    <location>
        <begin position="1968"/>
        <end position="2003"/>
    </location>
</feature>
<dbReference type="InterPro" id="IPR019775">
    <property type="entry name" value="WD40_repeat_CS"/>
</dbReference>
<feature type="repeat" description="WD" evidence="3">
    <location>
        <begin position="1795"/>
        <end position="1826"/>
    </location>
</feature>
<evidence type="ECO:0000256" key="1">
    <source>
        <dbReference type="ARBA" id="ARBA00022574"/>
    </source>
</evidence>
<dbReference type="RefSeq" id="XP_001018392.1">
    <property type="nucleotide sequence ID" value="XM_001018392.3"/>
</dbReference>
<dbReference type="CDD" id="cd00200">
    <property type="entry name" value="WD40"/>
    <property type="match status" value="1"/>
</dbReference>
<dbReference type="Gene3D" id="2.130.10.10">
    <property type="entry name" value="YVTN repeat-like/Quinoprotein amine dehydrogenase"/>
    <property type="match status" value="4"/>
</dbReference>
<organism evidence="5 6">
    <name type="scientific">Tetrahymena thermophila (strain SB210)</name>
    <dbReference type="NCBI Taxonomy" id="312017"/>
    <lineage>
        <taxon>Eukaryota</taxon>
        <taxon>Sar</taxon>
        <taxon>Alveolata</taxon>
        <taxon>Ciliophora</taxon>
        <taxon>Intramacronucleata</taxon>
        <taxon>Oligohymenophorea</taxon>
        <taxon>Hymenostomatida</taxon>
        <taxon>Tetrahymenina</taxon>
        <taxon>Tetrahymenidae</taxon>
        <taxon>Tetrahymena</taxon>
    </lineage>
</organism>
<dbReference type="EMBL" id="GG662654">
    <property type="protein sequence ID" value="EAR98147.1"/>
    <property type="molecule type" value="Genomic_DNA"/>
</dbReference>
<dbReference type="Gene3D" id="3.40.50.300">
    <property type="entry name" value="P-loop containing nucleotide triphosphate hydrolases"/>
    <property type="match status" value="1"/>
</dbReference>
<dbReference type="InterPro" id="IPR020472">
    <property type="entry name" value="WD40_PAC1"/>
</dbReference>
<accession>I7MEY7</accession>
<dbReference type="InterPro" id="IPR003593">
    <property type="entry name" value="AAA+_ATPase"/>
</dbReference>
<proteinExistence type="predicted"/>
<evidence type="ECO:0000256" key="2">
    <source>
        <dbReference type="ARBA" id="ARBA00022737"/>
    </source>
</evidence>
<gene>
    <name evidence="5" type="ORF">TTHERM_00343460</name>
</gene>
<dbReference type="InParanoid" id="I7MEY7"/>
<feature type="domain" description="AAA+ ATPase" evidence="4">
    <location>
        <begin position="589"/>
        <end position="729"/>
    </location>
</feature>
<dbReference type="InterPro" id="IPR036322">
    <property type="entry name" value="WD40_repeat_dom_sf"/>
</dbReference>
<dbReference type="SUPFAM" id="SSF52540">
    <property type="entry name" value="P-loop containing nucleoside triphosphate hydrolases"/>
    <property type="match status" value="1"/>
</dbReference>
<dbReference type="Proteomes" id="UP000009168">
    <property type="component" value="Unassembled WGS sequence"/>
</dbReference>
<feature type="repeat" description="WD" evidence="3">
    <location>
        <begin position="1925"/>
        <end position="1966"/>
    </location>
</feature>
<dbReference type="PANTHER" id="PTHR19848">
    <property type="entry name" value="WD40 REPEAT PROTEIN"/>
    <property type="match status" value="1"/>
</dbReference>
<dbReference type="PANTHER" id="PTHR19848:SF8">
    <property type="entry name" value="F-BOX AND WD REPEAT DOMAIN CONTAINING 7"/>
    <property type="match status" value="1"/>
</dbReference>
<dbReference type="KEGG" id="tet:TTHERM_00343460"/>
<evidence type="ECO:0000313" key="6">
    <source>
        <dbReference type="Proteomes" id="UP000009168"/>
    </source>
</evidence>
<dbReference type="InterPro" id="IPR007111">
    <property type="entry name" value="NACHT_NTPase"/>
</dbReference>
<dbReference type="GeneID" id="7839052"/>
<dbReference type="InterPro" id="IPR015943">
    <property type="entry name" value="WD40/YVTN_repeat-like_dom_sf"/>
</dbReference>
<evidence type="ECO:0000313" key="5">
    <source>
        <dbReference type="EMBL" id="EAR98147.1"/>
    </source>
</evidence>
<protein>
    <submittedName>
        <fullName evidence="5">WD domain, G-beta repeat protein</fullName>
    </submittedName>
</protein>
<name>I7MEY7_TETTS</name>
<dbReference type="SMART" id="SM00382">
    <property type="entry name" value="AAA"/>
    <property type="match status" value="1"/>
</dbReference>
<reference evidence="6" key="1">
    <citation type="journal article" date="2006" name="PLoS Biol.">
        <title>Macronuclear genome sequence of the ciliate Tetrahymena thermophila, a model eukaryote.</title>
        <authorList>
            <person name="Eisen J.A."/>
            <person name="Coyne R.S."/>
            <person name="Wu M."/>
            <person name="Wu D."/>
            <person name="Thiagarajan M."/>
            <person name="Wortman J.R."/>
            <person name="Badger J.H."/>
            <person name="Ren Q."/>
            <person name="Amedeo P."/>
            <person name="Jones K.M."/>
            <person name="Tallon L.J."/>
            <person name="Delcher A.L."/>
            <person name="Salzberg S.L."/>
            <person name="Silva J.C."/>
            <person name="Haas B.J."/>
            <person name="Majoros W.H."/>
            <person name="Farzad M."/>
            <person name="Carlton J.M."/>
            <person name="Smith R.K. Jr."/>
            <person name="Garg J."/>
            <person name="Pearlman R.E."/>
            <person name="Karrer K.M."/>
            <person name="Sun L."/>
            <person name="Manning G."/>
            <person name="Elde N.C."/>
            <person name="Turkewitz A.P."/>
            <person name="Asai D.J."/>
            <person name="Wilkes D.E."/>
            <person name="Wang Y."/>
            <person name="Cai H."/>
            <person name="Collins K."/>
            <person name="Stewart B.A."/>
            <person name="Lee S.R."/>
            <person name="Wilamowska K."/>
            <person name="Weinberg Z."/>
            <person name="Ruzzo W.L."/>
            <person name="Wloga D."/>
            <person name="Gaertig J."/>
            <person name="Frankel J."/>
            <person name="Tsao C.-C."/>
            <person name="Gorovsky M.A."/>
            <person name="Keeling P.J."/>
            <person name="Waller R.F."/>
            <person name="Patron N.J."/>
            <person name="Cherry J.M."/>
            <person name="Stover N.A."/>
            <person name="Krieger C.J."/>
            <person name="del Toro C."/>
            <person name="Ryder H.F."/>
            <person name="Williamson S.C."/>
            <person name="Barbeau R.A."/>
            <person name="Hamilton E.P."/>
            <person name="Orias E."/>
        </authorList>
    </citation>
    <scope>NUCLEOTIDE SEQUENCE [LARGE SCALE GENOMIC DNA]</scope>
    <source>
        <strain evidence="6">SB210</strain>
    </source>
</reference>
<keyword evidence="1 3" id="KW-0853">WD repeat</keyword>
<dbReference type="Pfam" id="PF00400">
    <property type="entry name" value="WD40"/>
    <property type="match status" value="6"/>
</dbReference>